<sequence length="83" mass="9571">MQPLSSMVVSTITLTPLTTFFQLCVSVFYVVDVKLRFGSVLNVKTKIFLLSAIQQVKRLSELVVRLPASRNLFHRLMLHKHFH</sequence>
<dbReference type="InParanoid" id="A7EWP8"/>
<dbReference type="Proteomes" id="UP000001312">
    <property type="component" value="Unassembled WGS sequence"/>
</dbReference>
<proteinExistence type="predicted"/>
<gene>
    <name evidence="2" type="ORF">SS1G_09757</name>
</gene>
<organism evidence="2 3">
    <name type="scientific">Sclerotinia sclerotiorum (strain ATCC 18683 / 1980 / Ss-1)</name>
    <name type="common">White mold</name>
    <name type="synonym">Whetzelinia sclerotiorum</name>
    <dbReference type="NCBI Taxonomy" id="665079"/>
    <lineage>
        <taxon>Eukaryota</taxon>
        <taxon>Fungi</taxon>
        <taxon>Dikarya</taxon>
        <taxon>Ascomycota</taxon>
        <taxon>Pezizomycotina</taxon>
        <taxon>Leotiomycetes</taxon>
        <taxon>Helotiales</taxon>
        <taxon>Sclerotiniaceae</taxon>
        <taxon>Sclerotinia</taxon>
    </lineage>
</organism>
<evidence type="ECO:0000313" key="2">
    <source>
        <dbReference type="EMBL" id="EDN93890.1"/>
    </source>
</evidence>
<keyword evidence="1" id="KW-0812">Transmembrane</keyword>
<protein>
    <submittedName>
        <fullName evidence="2">Uncharacterized protein</fullName>
    </submittedName>
</protein>
<keyword evidence="3" id="KW-1185">Reference proteome</keyword>
<dbReference type="KEGG" id="ssl:SS1G_09757"/>
<dbReference type="RefSeq" id="XP_001589124.1">
    <property type="nucleotide sequence ID" value="XM_001589074.1"/>
</dbReference>
<dbReference type="GeneID" id="5485184"/>
<accession>A7EWP8</accession>
<dbReference type="EMBL" id="CH476634">
    <property type="protein sequence ID" value="EDN93890.1"/>
    <property type="molecule type" value="Genomic_DNA"/>
</dbReference>
<name>A7EWP8_SCLS1</name>
<evidence type="ECO:0000256" key="1">
    <source>
        <dbReference type="SAM" id="Phobius"/>
    </source>
</evidence>
<evidence type="ECO:0000313" key="3">
    <source>
        <dbReference type="Proteomes" id="UP000001312"/>
    </source>
</evidence>
<dbReference type="AlphaFoldDB" id="A7EWP8"/>
<feature type="transmembrane region" description="Helical" evidence="1">
    <location>
        <begin position="6"/>
        <end position="31"/>
    </location>
</feature>
<keyword evidence="1" id="KW-1133">Transmembrane helix</keyword>
<reference evidence="3" key="1">
    <citation type="journal article" date="2011" name="PLoS Genet.">
        <title>Genomic analysis of the necrotrophic fungal pathogens Sclerotinia sclerotiorum and Botrytis cinerea.</title>
        <authorList>
            <person name="Amselem J."/>
            <person name="Cuomo C.A."/>
            <person name="van Kan J.A."/>
            <person name="Viaud M."/>
            <person name="Benito E.P."/>
            <person name="Couloux A."/>
            <person name="Coutinho P.M."/>
            <person name="de Vries R.P."/>
            <person name="Dyer P.S."/>
            <person name="Fillinger S."/>
            <person name="Fournier E."/>
            <person name="Gout L."/>
            <person name="Hahn M."/>
            <person name="Kohn L."/>
            <person name="Lapalu N."/>
            <person name="Plummer K.M."/>
            <person name="Pradier J.M."/>
            <person name="Quevillon E."/>
            <person name="Sharon A."/>
            <person name="Simon A."/>
            <person name="ten Have A."/>
            <person name="Tudzynski B."/>
            <person name="Tudzynski P."/>
            <person name="Wincker P."/>
            <person name="Andrew M."/>
            <person name="Anthouard V."/>
            <person name="Beever R.E."/>
            <person name="Beffa R."/>
            <person name="Benoit I."/>
            <person name="Bouzid O."/>
            <person name="Brault B."/>
            <person name="Chen Z."/>
            <person name="Choquer M."/>
            <person name="Collemare J."/>
            <person name="Cotton P."/>
            <person name="Danchin E.G."/>
            <person name="Da Silva C."/>
            <person name="Gautier A."/>
            <person name="Giraud C."/>
            <person name="Giraud T."/>
            <person name="Gonzalez C."/>
            <person name="Grossetete S."/>
            <person name="Guldener U."/>
            <person name="Henrissat B."/>
            <person name="Howlett B.J."/>
            <person name="Kodira C."/>
            <person name="Kretschmer M."/>
            <person name="Lappartient A."/>
            <person name="Leroch M."/>
            <person name="Levis C."/>
            <person name="Mauceli E."/>
            <person name="Neuveglise C."/>
            <person name="Oeser B."/>
            <person name="Pearson M."/>
            <person name="Poulain J."/>
            <person name="Poussereau N."/>
            <person name="Quesneville H."/>
            <person name="Rascle C."/>
            <person name="Schumacher J."/>
            <person name="Segurens B."/>
            <person name="Sexton A."/>
            <person name="Silva E."/>
            <person name="Sirven C."/>
            <person name="Soanes D.M."/>
            <person name="Talbot N.J."/>
            <person name="Templeton M."/>
            <person name="Yandava C."/>
            <person name="Yarden O."/>
            <person name="Zeng Q."/>
            <person name="Rollins J.A."/>
            <person name="Lebrun M.H."/>
            <person name="Dickman M."/>
        </authorList>
    </citation>
    <scope>NUCLEOTIDE SEQUENCE [LARGE SCALE GENOMIC DNA]</scope>
    <source>
        <strain evidence="3">ATCC 18683 / 1980 / Ss-1</strain>
    </source>
</reference>
<keyword evidence="1" id="KW-0472">Membrane</keyword>